<dbReference type="Proteomes" id="UP000244173">
    <property type="component" value="Chromosome"/>
</dbReference>
<dbReference type="OrthoDB" id="9770040at2"/>
<keyword evidence="3" id="KW-1185">Reference proteome</keyword>
<dbReference type="EMBL" id="CP028519">
    <property type="protein sequence ID" value="AVY94976.1"/>
    <property type="molecule type" value="Genomic_DNA"/>
</dbReference>
<keyword evidence="1" id="KW-0472">Membrane</keyword>
<dbReference type="AlphaFoldDB" id="A0A2S0PC85"/>
<feature type="transmembrane region" description="Helical" evidence="1">
    <location>
        <begin position="39"/>
        <end position="57"/>
    </location>
</feature>
<feature type="transmembrane region" description="Helical" evidence="1">
    <location>
        <begin position="350"/>
        <end position="372"/>
    </location>
</feature>
<feature type="transmembrane region" description="Helical" evidence="1">
    <location>
        <begin position="164"/>
        <end position="186"/>
    </location>
</feature>
<dbReference type="STRING" id="1122240.GCA_000620105_01552"/>
<keyword evidence="1" id="KW-1133">Transmembrane helix</keyword>
<organism evidence="2 3">
    <name type="scientific">Microvirgula aerodenitrificans</name>
    <dbReference type="NCBI Taxonomy" id="57480"/>
    <lineage>
        <taxon>Bacteria</taxon>
        <taxon>Pseudomonadati</taxon>
        <taxon>Pseudomonadota</taxon>
        <taxon>Betaproteobacteria</taxon>
        <taxon>Neisseriales</taxon>
        <taxon>Aquaspirillaceae</taxon>
        <taxon>Microvirgula</taxon>
    </lineage>
</organism>
<protein>
    <submittedName>
        <fullName evidence="2">NnrS family protein</fullName>
    </submittedName>
</protein>
<dbReference type="KEGG" id="maer:DAI18_13685"/>
<feature type="transmembrane region" description="Helical" evidence="1">
    <location>
        <begin position="69"/>
        <end position="89"/>
    </location>
</feature>
<evidence type="ECO:0000313" key="2">
    <source>
        <dbReference type="EMBL" id="AVY94976.1"/>
    </source>
</evidence>
<accession>A0A2S0PC85</accession>
<dbReference type="InterPro" id="IPR010266">
    <property type="entry name" value="NnrS"/>
</dbReference>
<proteinExistence type="predicted"/>
<feature type="transmembrane region" description="Helical" evidence="1">
    <location>
        <begin position="95"/>
        <end position="115"/>
    </location>
</feature>
<gene>
    <name evidence="2" type="ORF">DAI18_13685</name>
</gene>
<dbReference type="Pfam" id="PF05940">
    <property type="entry name" value="NnrS"/>
    <property type="match status" value="1"/>
</dbReference>
<evidence type="ECO:0000313" key="3">
    <source>
        <dbReference type="Proteomes" id="UP000244173"/>
    </source>
</evidence>
<reference evidence="2 3" key="1">
    <citation type="submission" date="2018-04" db="EMBL/GenBank/DDBJ databases">
        <title>Denitrifier Microvirgula.</title>
        <authorList>
            <person name="Anderson E."/>
            <person name="Jang J."/>
            <person name="Ishii S."/>
        </authorList>
    </citation>
    <scope>NUCLEOTIDE SEQUENCE [LARGE SCALE GENOMIC DNA]</scope>
    <source>
        <strain evidence="2 3">BE2.4</strain>
    </source>
</reference>
<name>A0A2S0PC85_9NEIS</name>
<sequence>MFLCGALAAIATMAWWWMVHFSAAPPALSVVPSQAHGWLMLYGIFPFFMSGFILTAGPKWLAVPPPRPPRWLAVVALMAAGLLTVLAGTRLSAPVVLAGMALYTLGFAGLTLVWFDRIRASRAPDRLHAWMVLCAFVLGVIGLLCGLAWIAAGDARLWLATRSLALWGFLLPVFLTVCHRMVPFFTGNVLQPYTVWRPRWLLFAMLAGSALHGLAELTGVTSFPVDVAAALLQWYVCWRWQVWRTFRVPLLGMLHTAFLWCAIAFSLYALQSGLALAGIWVGGYAPLHAMTAGFFATMLLGFATRVTLGHSGRPLQVGRVLILVYLGMHLVALSRVLSDFLPAARGPLQMAAAIGWLLVLAVWAWKVVPIYLKRRADGQPG</sequence>
<keyword evidence="1" id="KW-0812">Transmembrane</keyword>
<evidence type="ECO:0000256" key="1">
    <source>
        <dbReference type="SAM" id="Phobius"/>
    </source>
</evidence>
<feature type="transmembrane region" description="Helical" evidence="1">
    <location>
        <begin position="127"/>
        <end position="152"/>
    </location>
</feature>
<feature type="transmembrane region" description="Helical" evidence="1">
    <location>
        <begin position="258"/>
        <end position="281"/>
    </location>
</feature>
<feature type="transmembrane region" description="Helical" evidence="1">
    <location>
        <begin position="287"/>
        <end position="308"/>
    </location>
</feature>
<feature type="transmembrane region" description="Helical" evidence="1">
    <location>
        <begin position="320"/>
        <end position="338"/>
    </location>
</feature>